<keyword evidence="6" id="KW-1185">Reference proteome</keyword>
<dbReference type="PANTHER" id="PTHR31642:SF13">
    <property type="entry name" value="AGMATINE HYDROXYCINNAMOYLTRANSFERASE 1"/>
    <property type="match status" value="1"/>
</dbReference>
<dbReference type="FunFam" id="3.30.559.10:FF:000008">
    <property type="entry name" value="Tryptamine hydroxycinnamoyl transferase"/>
    <property type="match status" value="1"/>
</dbReference>
<dbReference type="OMA" id="HRGTEYH"/>
<dbReference type="GO" id="GO:0016747">
    <property type="term" value="F:acyltransferase activity, transferring groups other than amino-acyl groups"/>
    <property type="evidence" value="ECO:0000318"/>
    <property type="project" value="GO_Central"/>
</dbReference>
<dbReference type="InterPro" id="IPR023213">
    <property type="entry name" value="CAT-like_dom_sf"/>
</dbReference>
<dbReference type="Proteomes" id="UP000017836">
    <property type="component" value="Unassembled WGS sequence"/>
</dbReference>
<evidence type="ECO:0000256" key="1">
    <source>
        <dbReference type="ARBA" id="ARBA00009861"/>
    </source>
</evidence>
<dbReference type="InterPro" id="IPR050317">
    <property type="entry name" value="Plant_Fungal_Acyltransferase"/>
</dbReference>
<keyword evidence="3" id="KW-0012">Acyltransferase</keyword>
<feature type="region of interest" description="Disordered" evidence="4">
    <location>
        <begin position="1"/>
        <end position="26"/>
    </location>
</feature>
<evidence type="ECO:0000256" key="3">
    <source>
        <dbReference type="ARBA" id="ARBA00023315"/>
    </source>
</evidence>
<dbReference type="AlphaFoldDB" id="W1P114"/>
<comment type="similarity">
    <text evidence="1">Belongs to the plant acyltransferase family.</text>
</comment>
<sequence>MKIEKQSSRLVTPSYEAKPVTPSTSTTIPLSPFDRAAGNAHISVIYAYKAPTPPNSAIERGLRLALSDYREWAGRLSDDERSIVLNDKGVRFMEATASCTLDEASPFKSTPQLWDLHPNIKGIEELMQVQLTRFTCGSLVVGYTANHLIADGEATGNFLLAWGQATRGLMMHPVPTHDRAMVKPRDQLAVEFDHLGNEYMEKRLVKEVPWEKMASQIRLEKFHFSSDFLARLKARASVRCPSGRGYSTFESLISHVWRKVTRARGVGEEETSQVRISVNVRARLVPPVAQGYFGNMVLWAFPRATVRELLSQPLEHVAEVVAAAIARVNDSYVRSFVDFDTRVEREGCWSELVSTAEVESTVYCPNLEANSWLRLPLSEMDFGSGGPHVFMPSFFPLEGVVVIVPAMHGKGGIDLYLSLFDSNMAVFQDICHTID</sequence>
<proteinExistence type="inferred from homology"/>
<reference evidence="6" key="1">
    <citation type="journal article" date="2013" name="Science">
        <title>The Amborella genome and the evolution of flowering plants.</title>
        <authorList>
            <consortium name="Amborella Genome Project"/>
        </authorList>
    </citation>
    <scope>NUCLEOTIDE SEQUENCE [LARGE SCALE GENOMIC DNA]</scope>
</reference>
<protein>
    <submittedName>
        <fullName evidence="5">Uncharacterized protein</fullName>
    </submittedName>
</protein>
<evidence type="ECO:0000313" key="5">
    <source>
        <dbReference type="EMBL" id="ERN01334.1"/>
    </source>
</evidence>
<dbReference type="PANTHER" id="PTHR31642">
    <property type="entry name" value="TRICHOTHECENE 3-O-ACETYLTRANSFERASE"/>
    <property type="match status" value="1"/>
</dbReference>
<name>W1P114_AMBTC</name>
<organism evidence="5 6">
    <name type="scientific">Amborella trichopoda</name>
    <dbReference type="NCBI Taxonomy" id="13333"/>
    <lineage>
        <taxon>Eukaryota</taxon>
        <taxon>Viridiplantae</taxon>
        <taxon>Streptophyta</taxon>
        <taxon>Embryophyta</taxon>
        <taxon>Tracheophyta</taxon>
        <taxon>Spermatophyta</taxon>
        <taxon>Magnoliopsida</taxon>
        <taxon>Amborellales</taxon>
        <taxon>Amborellaceae</taxon>
        <taxon>Amborella</taxon>
    </lineage>
</organism>
<dbReference type="EMBL" id="KI394767">
    <property type="protein sequence ID" value="ERN01334.1"/>
    <property type="molecule type" value="Genomic_DNA"/>
</dbReference>
<dbReference type="Gramene" id="ERN01334">
    <property type="protein sequence ID" value="ERN01334"/>
    <property type="gene ID" value="AMTR_s00002p00256790"/>
</dbReference>
<evidence type="ECO:0000256" key="4">
    <source>
        <dbReference type="SAM" id="MobiDB-lite"/>
    </source>
</evidence>
<evidence type="ECO:0000256" key="2">
    <source>
        <dbReference type="ARBA" id="ARBA00022679"/>
    </source>
</evidence>
<gene>
    <name evidence="5" type="ORF">AMTR_s00002p00256790</name>
</gene>
<dbReference type="eggNOG" id="ENOG502QTU2">
    <property type="taxonomic scope" value="Eukaryota"/>
</dbReference>
<dbReference type="OrthoDB" id="671439at2759"/>
<dbReference type="Gene3D" id="3.30.559.10">
    <property type="entry name" value="Chloramphenicol acetyltransferase-like domain"/>
    <property type="match status" value="2"/>
</dbReference>
<dbReference type="KEGG" id="atr:18429416"/>
<dbReference type="HOGENOM" id="CLU_014546_6_2_1"/>
<keyword evidence="2" id="KW-0808">Transferase</keyword>
<accession>W1P114</accession>
<evidence type="ECO:0000313" key="6">
    <source>
        <dbReference type="Proteomes" id="UP000017836"/>
    </source>
</evidence>
<dbReference type="Pfam" id="PF02458">
    <property type="entry name" value="Transferase"/>
    <property type="match status" value="1"/>
</dbReference>